<keyword evidence="2" id="KW-1185">Reference proteome</keyword>
<evidence type="ECO:0000313" key="1">
    <source>
        <dbReference type="EMBL" id="UOE18788.1"/>
    </source>
</evidence>
<accession>A0A399G185</accession>
<sequence length="235" mass="24846">MYQERPSTVAGAVLWRYRAPEHPGERRVLPDGCMDIVWTRGGLLVAGPDTTAQLVRETSGDVHAGLRFAPGRGPVVLGAPAAELRDARVPLDQLWPASLVRRITERVAAASDPAGALEADITALPLREGLADPVAVEVLARLRAGAGGSSGARVRAVAAAVGLSERQLRRRCLVAFGYGPKTLDRVLRLNRALDLVRSGTPLAEAAARTGYADQPHLTREVRALTGLPPGALLDA</sequence>
<dbReference type="OrthoDB" id="9815799at2"/>
<proteinExistence type="predicted"/>
<dbReference type="GO" id="GO:0003700">
    <property type="term" value="F:DNA-binding transcription factor activity"/>
    <property type="evidence" value="ECO:0007669"/>
    <property type="project" value="InterPro"/>
</dbReference>
<protein>
    <submittedName>
        <fullName evidence="1">Helix-turn-helix transcriptional regulator</fullName>
    </submittedName>
</protein>
<dbReference type="InterPro" id="IPR018060">
    <property type="entry name" value="HTH_AraC"/>
</dbReference>
<dbReference type="Pfam" id="PF12833">
    <property type="entry name" value="HTH_18"/>
    <property type="match status" value="1"/>
</dbReference>
<dbReference type="Pfam" id="PF20240">
    <property type="entry name" value="DUF6597"/>
    <property type="match status" value="1"/>
</dbReference>
<dbReference type="AlphaFoldDB" id="A0A399G185"/>
<dbReference type="Gene3D" id="1.10.10.60">
    <property type="entry name" value="Homeodomain-like"/>
    <property type="match status" value="1"/>
</dbReference>
<dbReference type="SMART" id="SM00342">
    <property type="entry name" value="HTH_ARAC"/>
    <property type="match status" value="1"/>
</dbReference>
<evidence type="ECO:0000313" key="2">
    <source>
        <dbReference type="Proteomes" id="UP000265719"/>
    </source>
</evidence>
<dbReference type="InterPro" id="IPR046532">
    <property type="entry name" value="DUF6597"/>
</dbReference>
<dbReference type="KEGG" id="thao:NI17_018690"/>
<dbReference type="InterPro" id="IPR050204">
    <property type="entry name" value="AraC_XylS_family_regulators"/>
</dbReference>
<dbReference type="InterPro" id="IPR018062">
    <property type="entry name" value="HTH_AraC-typ_CS"/>
</dbReference>
<dbReference type="RefSeq" id="WP_068691284.1">
    <property type="nucleotide sequence ID" value="NZ_CP063196.1"/>
</dbReference>
<dbReference type="EMBL" id="CP063196">
    <property type="protein sequence ID" value="UOE18788.1"/>
    <property type="molecule type" value="Genomic_DNA"/>
</dbReference>
<dbReference type="PANTHER" id="PTHR46796">
    <property type="entry name" value="HTH-TYPE TRANSCRIPTIONAL ACTIVATOR RHAS-RELATED"/>
    <property type="match status" value="1"/>
</dbReference>
<gene>
    <name evidence="1" type="ORF">NI17_018690</name>
</gene>
<name>A0A399G185_9ACTN</name>
<organism evidence="1 2">
    <name type="scientific">Thermobifida halotolerans</name>
    <dbReference type="NCBI Taxonomy" id="483545"/>
    <lineage>
        <taxon>Bacteria</taxon>
        <taxon>Bacillati</taxon>
        <taxon>Actinomycetota</taxon>
        <taxon>Actinomycetes</taxon>
        <taxon>Streptosporangiales</taxon>
        <taxon>Nocardiopsidaceae</taxon>
        <taxon>Thermobifida</taxon>
    </lineage>
</organism>
<dbReference type="PROSITE" id="PS00041">
    <property type="entry name" value="HTH_ARAC_FAMILY_1"/>
    <property type="match status" value="1"/>
</dbReference>
<dbReference type="GO" id="GO:0043565">
    <property type="term" value="F:sequence-specific DNA binding"/>
    <property type="evidence" value="ECO:0007669"/>
    <property type="project" value="InterPro"/>
</dbReference>
<dbReference type="Proteomes" id="UP000265719">
    <property type="component" value="Chromosome"/>
</dbReference>
<dbReference type="PANTHER" id="PTHR46796:SF15">
    <property type="entry name" value="BLL1074 PROTEIN"/>
    <property type="match status" value="1"/>
</dbReference>
<dbReference type="PROSITE" id="PS01124">
    <property type="entry name" value="HTH_ARAC_FAMILY_2"/>
    <property type="match status" value="1"/>
</dbReference>
<reference evidence="1" key="1">
    <citation type="submission" date="2020-10" db="EMBL/GenBank/DDBJ databases">
        <title>De novo genome project of the cellulose decomposer Thermobifida halotolerans type strain.</title>
        <authorList>
            <person name="Nagy I."/>
            <person name="Horvath B."/>
            <person name="Kukolya J."/>
            <person name="Nagy I."/>
            <person name="Orsini M."/>
        </authorList>
    </citation>
    <scope>NUCLEOTIDE SEQUENCE</scope>
    <source>
        <strain evidence="1">DSM 44931</strain>
    </source>
</reference>